<feature type="binding site" evidence="15">
    <location>
        <position position="100"/>
    </location>
    <ligand>
        <name>substrate</name>
    </ligand>
</feature>
<dbReference type="PRINTS" id="PR01791">
    <property type="entry name" value="REGUCALCIN"/>
</dbReference>
<dbReference type="SUPFAM" id="SSF63829">
    <property type="entry name" value="Calcium-dependent phosphotriesterase"/>
    <property type="match status" value="1"/>
</dbReference>
<feature type="binding site" evidence="15">
    <location>
        <position position="118"/>
    </location>
    <ligand>
        <name>substrate</name>
    </ligand>
</feature>
<sequence>MKATLRIDAKSLLGEGPCWDGKSQRFYWVDILGKTVHCFQPETETTEVTEVGDLVGAVVVREQGGLLVATQTGFYTLDEATGEAELISNPEPELADNRFNDGKCDPAGRFWAGTMDIDEQKPSGSLYVLHPDRTVEQKLSDITISNGLAWSSDRKTMYYIDSPTKQVVAFDYELATGEITNKRVVVTIPEGEGIPDGMTIDQDDMLWVAQWGGYKVSRWNPRTGERIGEVAVPAKQVTSCCFGGEQLDELFITTARRGLSEEELQRFPHSGGVFHIKPGVKGTPSYSFKG</sequence>
<organism evidence="17 18">
    <name type="scientific">Halalkalibacter oceani</name>
    <dbReference type="NCBI Taxonomy" id="1653776"/>
    <lineage>
        <taxon>Bacteria</taxon>
        <taxon>Bacillati</taxon>
        <taxon>Bacillota</taxon>
        <taxon>Bacilli</taxon>
        <taxon>Bacillales</taxon>
        <taxon>Bacillaceae</taxon>
        <taxon>Halalkalibacter</taxon>
    </lineage>
</organism>
<dbReference type="Pfam" id="PF08450">
    <property type="entry name" value="SGL"/>
    <property type="match status" value="1"/>
</dbReference>
<comment type="cofactor">
    <cofactor evidence="2">
        <name>Ca(2+)</name>
        <dbReference type="ChEBI" id="CHEBI:29108"/>
    </cofactor>
</comment>
<evidence type="ECO:0000256" key="3">
    <source>
        <dbReference type="ARBA" id="ARBA00001936"/>
    </source>
</evidence>
<dbReference type="EC" id="3.1.1.17" evidence="7"/>
<comment type="caution">
    <text evidence="17">The sequence shown here is derived from an EMBL/GenBank/DDBJ whole genome shotgun (WGS) entry which is preliminary data.</text>
</comment>
<feature type="domain" description="SMP-30/Gluconolactonase/LRE-like region" evidence="16">
    <location>
        <begin position="13"/>
        <end position="256"/>
    </location>
</feature>
<proteinExistence type="inferred from homology"/>
<dbReference type="EMBL" id="JAMBOL010000003">
    <property type="protein sequence ID" value="MCM3713732.1"/>
    <property type="molecule type" value="Genomic_DNA"/>
</dbReference>
<reference evidence="17" key="1">
    <citation type="submission" date="2022-05" db="EMBL/GenBank/DDBJ databases">
        <title>Comparative Genomics of Spacecraft Associated Microbes.</title>
        <authorList>
            <person name="Tran M.T."/>
            <person name="Wright A."/>
            <person name="Seuylemezian A."/>
            <person name="Eisen J."/>
            <person name="Coil D."/>
        </authorList>
    </citation>
    <scope>NUCLEOTIDE SEQUENCE</scope>
    <source>
        <strain evidence="17">214.1.1</strain>
    </source>
</reference>
<feature type="binding site" evidence="15">
    <location>
        <position position="98"/>
    </location>
    <ligand>
        <name>substrate</name>
    </ligand>
</feature>
<dbReference type="GO" id="GO:0005737">
    <property type="term" value="C:cytoplasm"/>
    <property type="evidence" value="ECO:0007669"/>
    <property type="project" value="UniProtKB-SubCell"/>
</dbReference>
<dbReference type="PANTHER" id="PTHR10907:SF47">
    <property type="entry name" value="REGUCALCIN"/>
    <property type="match status" value="1"/>
</dbReference>
<evidence type="ECO:0000313" key="17">
    <source>
        <dbReference type="EMBL" id="MCM3713732.1"/>
    </source>
</evidence>
<comment type="cofactor">
    <cofactor evidence="15">
        <name>Zn(2+)</name>
        <dbReference type="ChEBI" id="CHEBI:29105"/>
    </cofactor>
    <text evidence="15">Binds 1 divalent metal cation per subunit.</text>
</comment>
<dbReference type="Proteomes" id="UP001139179">
    <property type="component" value="Unassembled WGS sequence"/>
</dbReference>
<evidence type="ECO:0000313" key="18">
    <source>
        <dbReference type="Proteomes" id="UP001139179"/>
    </source>
</evidence>
<evidence type="ECO:0000256" key="4">
    <source>
        <dbReference type="ARBA" id="ARBA00001946"/>
    </source>
</evidence>
<comment type="similarity">
    <text evidence="6">Belongs to the SMP-30/CGR1 family.</text>
</comment>
<evidence type="ECO:0000256" key="10">
    <source>
        <dbReference type="ARBA" id="ARBA00022723"/>
    </source>
</evidence>
<feature type="active site" description="Proton donor/acceptor" evidence="14">
    <location>
        <position position="196"/>
    </location>
</feature>
<comment type="catalytic activity">
    <reaction evidence="1">
        <text>D-glucono-1,5-lactone + H2O = D-gluconate + H(+)</text>
        <dbReference type="Rhea" id="RHEA:10440"/>
        <dbReference type="ChEBI" id="CHEBI:15377"/>
        <dbReference type="ChEBI" id="CHEBI:15378"/>
        <dbReference type="ChEBI" id="CHEBI:16217"/>
        <dbReference type="ChEBI" id="CHEBI:18391"/>
        <dbReference type="EC" id="3.1.1.17"/>
    </reaction>
</comment>
<feature type="binding site" evidence="15">
    <location>
        <position position="15"/>
    </location>
    <ligand>
        <name>a divalent metal cation</name>
        <dbReference type="ChEBI" id="CHEBI:60240"/>
    </ligand>
</feature>
<evidence type="ECO:0000256" key="15">
    <source>
        <dbReference type="PIRSR" id="PIRSR605511-2"/>
    </source>
</evidence>
<keyword evidence="12" id="KW-0106">Calcium</keyword>
<evidence type="ECO:0000256" key="5">
    <source>
        <dbReference type="ARBA" id="ARBA00004496"/>
    </source>
</evidence>
<dbReference type="InterPro" id="IPR011042">
    <property type="entry name" value="6-blade_b-propeller_TolB-like"/>
</dbReference>
<dbReference type="PRINTS" id="PR01790">
    <property type="entry name" value="SMP30FAMILY"/>
</dbReference>
<evidence type="ECO:0000256" key="2">
    <source>
        <dbReference type="ARBA" id="ARBA00001913"/>
    </source>
</evidence>
<dbReference type="GO" id="GO:0005509">
    <property type="term" value="F:calcium ion binding"/>
    <property type="evidence" value="ECO:0007669"/>
    <property type="project" value="InterPro"/>
</dbReference>
<gene>
    <name evidence="17" type="ORF">M3202_06515</name>
</gene>
<dbReference type="GO" id="GO:0004341">
    <property type="term" value="F:gluconolactonase activity"/>
    <property type="evidence" value="ECO:0007669"/>
    <property type="project" value="UniProtKB-EC"/>
</dbReference>
<dbReference type="InterPro" id="IPR013658">
    <property type="entry name" value="SGL"/>
</dbReference>
<dbReference type="PANTHER" id="PTHR10907">
    <property type="entry name" value="REGUCALCIN"/>
    <property type="match status" value="1"/>
</dbReference>
<keyword evidence="10 15" id="KW-0479">Metal-binding</keyword>
<keyword evidence="18" id="KW-1185">Reference proteome</keyword>
<dbReference type="FunFam" id="2.120.10.30:FF:000126">
    <property type="entry name" value="Senescence marker protein-30"/>
    <property type="match status" value="1"/>
</dbReference>
<comment type="cofactor">
    <cofactor evidence="3">
        <name>Mn(2+)</name>
        <dbReference type="ChEBI" id="CHEBI:29035"/>
    </cofactor>
</comment>
<evidence type="ECO:0000256" key="6">
    <source>
        <dbReference type="ARBA" id="ARBA00008853"/>
    </source>
</evidence>
<evidence type="ECO:0000256" key="1">
    <source>
        <dbReference type="ARBA" id="ARBA00001589"/>
    </source>
</evidence>
<dbReference type="AlphaFoldDB" id="A0A9X2DP34"/>
<keyword evidence="15" id="KW-0862">Zinc</keyword>
<dbReference type="InterPro" id="IPR005511">
    <property type="entry name" value="SMP-30"/>
</dbReference>
<keyword evidence="11" id="KW-0378">Hydrolase</keyword>
<dbReference type="GO" id="GO:0030234">
    <property type="term" value="F:enzyme regulator activity"/>
    <property type="evidence" value="ECO:0007669"/>
    <property type="project" value="InterPro"/>
</dbReference>
<dbReference type="RefSeq" id="WP_251222525.1">
    <property type="nucleotide sequence ID" value="NZ_JAMBOL010000003.1"/>
</dbReference>
<comment type="subcellular location">
    <subcellularLocation>
        <location evidence="5">Cytoplasm</location>
    </subcellularLocation>
</comment>
<name>A0A9X2DP34_9BACI</name>
<evidence type="ECO:0000259" key="16">
    <source>
        <dbReference type="Pfam" id="PF08450"/>
    </source>
</evidence>
<dbReference type="InterPro" id="IPR008367">
    <property type="entry name" value="Regucalcin"/>
</dbReference>
<evidence type="ECO:0000256" key="11">
    <source>
        <dbReference type="ARBA" id="ARBA00022801"/>
    </source>
</evidence>
<evidence type="ECO:0000256" key="12">
    <source>
        <dbReference type="ARBA" id="ARBA00022837"/>
    </source>
</evidence>
<dbReference type="GO" id="GO:0019853">
    <property type="term" value="P:L-ascorbic acid biosynthetic process"/>
    <property type="evidence" value="ECO:0007669"/>
    <property type="project" value="TreeGrafter"/>
</dbReference>
<accession>A0A9X2DP34</accession>
<evidence type="ECO:0000256" key="14">
    <source>
        <dbReference type="PIRSR" id="PIRSR605511-1"/>
    </source>
</evidence>
<evidence type="ECO:0000256" key="8">
    <source>
        <dbReference type="ARBA" id="ARBA00016808"/>
    </source>
</evidence>
<feature type="binding site" evidence="15">
    <location>
        <position position="196"/>
    </location>
    <ligand>
        <name>a divalent metal cation</name>
        <dbReference type="ChEBI" id="CHEBI:60240"/>
    </ligand>
</feature>
<feature type="binding site" evidence="15">
    <location>
        <position position="146"/>
    </location>
    <ligand>
        <name>a divalent metal cation</name>
        <dbReference type="ChEBI" id="CHEBI:60240"/>
    </ligand>
</feature>
<protein>
    <recommendedName>
        <fullName evidence="8">Regucalcin</fullName>
        <ecNumber evidence="7">3.1.1.17</ecNumber>
    </recommendedName>
    <alternativeName>
        <fullName evidence="13">Gluconolactonase</fullName>
    </alternativeName>
</protein>
<keyword evidence="9" id="KW-0963">Cytoplasm</keyword>
<evidence type="ECO:0000256" key="13">
    <source>
        <dbReference type="ARBA" id="ARBA00032464"/>
    </source>
</evidence>
<evidence type="ECO:0000256" key="9">
    <source>
        <dbReference type="ARBA" id="ARBA00022490"/>
    </source>
</evidence>
<dbReference type="Gene3D" id="2.120.10.30">
    <property type="entry name" value="TolB, C-terminal domain"/>
    <property type="match status" value="1"/>
</dbReference>
<evidence type="ECO:0000256" key="7">
    <source>
        <dbReference type="ARBA" id="ARBA00013227"/>
    </source>
</evidence>
<comment type="cofactor">
    <cofactor evidence="4">
        <name>Mg(2+)</name>
        <dbReference type="ChEBI" id="CHEBI:18420"/>
    </cofactor>
</comment>